<accession>K1Y5S9</accession>
<dbReference type="EMBL" id="JH921429">
    <property type="protein sequence ID" value="EKD20554.1"/>
    <property type="molecule type" value="Genomic_DNA"/>
</dbReference>
<protein>
    <submittedName>
        <fullName evidence="1">F-box domain containing protein</fullName>
    </submittedName>
</protein>
<reference evidence="1 2" key="1">
    <citation type="journal article" date="2012" name="BMC Genomics">
        <title>Sequencing the genome of Marssonina brunnea reveals fungus-poplar co-evolution.</title>
        <authorList>
            <person name="Zhu S."/>
            <person name="Cao Y.-Z."/>
            <person name="Jiang C."/>
            <person name="Tan B.-Y."/>
            <person name="Wang Z."/>
            <person name="Feng S."/>
            <person name="Zhang L."/>
            <person name="Su X.-H."/>
            <person name="Brejova B."/>
            <person name="Vinar T."/>
            <person name="Xu M."/>
            <person name="Wang M.-X."/>
            <person name="Zhang S.-G."/>
            <person name="Huang M.-R."/>
            <person name="Wu R."/>
            <person name="Zhou Y."/>
        </authorList>
    </citation>
    <scope>NUCLEOTIDE SEQUENCE [LARGE SCALE GENOMIC DNA]</scope>
    <source>
        <strain evidence="1 2">MB_m1</strain>
    </source>
</reference>
<organism evidence="1 2">
    <name type="scientific">Marssonina brunnea f. sp. multigermtubi (strain MB_m1)</name>
    <name type="common">Marssonina leaf spot fungus</name>
    <dbReference type="NCBI Taxonomy" id="1072389"/>
    <lineage>
        <taxon>Eukaryota</taxon>
        <taxon>Fungi</taxon>
        <taxon>Dikarya</taxon>
        <taxon>Ascomycota</taxon>
        <taxon>Pezizomycotina</taxon>
        <taxon>Leotiomycetes</taxon>
        <taxon>Helotiales</taxon>
        <taxon>Drepanopezizaceae</taxon>
        <taxon>Drepanopeziza</taxon>
    </lineage>
</organism>
<dbReference type="OrthoDB" id="4194555at2759"/>
<dbReference type="HOGENOM" id="CLU_008019_1_0_1"/>
<sequence>MGDVSPTPSPTKRRRTRGRIASKNVKSIKSTLGRASLSPCGESYIMNPYYSSKALPNLVPELKWPPRLVPVEIFGLITSYLPRSNIQNMRLVNKEFDKKISEVLFRTVVVPFRPEIYGITPETTSSNDEVQQSIMIQDQGMRVFGNWIQRFAMSFEIDYFKLSSPPLKCEQEAITSFWGIYRWPFKTYNRYSALEGLEQTADETRTMAKALQFISNVKELGLSIDGGLGWLAGPDVSQRVAERGGKLPVFGASKFMPETSRRRKKARQPLKLFPPMEPDPEPHSAICTRILEHSGYTGEHLQSAMKLLQENEGEEILEDIDIELQAINDVTWEGLRANLESPAFGIRRYPDPQRCGGLTANILSQGDEEDFEEDAESISNQQSMWAADSTQPGNGGFRYTPKNGRDSLKPNDLTNAQREMLLEMEWAQNAFIHSWVIAIMDNQYHQTFKNLEAITIARIPTRHLAALRRKDFWDSIPQLKSFSLAVIADWREVKKEATSWVQDTKVAPSNSVTAVFDIINQQISRRKNISALHFEWLCGGEYAPGMFSRNQNILAAPVVATAMHMVNRAQERAVLALPHIEHLSLKNCWLSPHILSKLLLPMRKQVLQSISFDSVSLTATLPRYAEPKPITEAAAVHVLQGALIPLMAPLVPPNETQENDQPDWLDPPRSGSWTEIIDKLSPGTTLAGLRYSRDQDQDLTSKPEAREETKLTKLAFRSCGYVRVPLDFDQSVLEPPQPLPQASATLNQRYNELDPYMMKPLEAHTMATIINYIDPVESIVLENAWNMIVGWRTSPTSHSEQLVEAMLDGIPNAGDGRFDGCIETA</sequence>
<name>K1Y5S9_MARBU</name>
<dbReference type="OMA" id="KNCWASP"/>
<dbReference type="eggNOG" id="ENOG502SK00">
    <property type="taxonomic scope" value="Eukaryota"/>
</dbReference>
<keyword evidence="2" id="KW-1185">Reference proteome</keyword>
<evidence type="ECO:0000313" key="1">
    <source>
        <dbReference type="EMBL" id="EKD20554.1"/>
    </source>
</evidence>
<dbReference type="InParanoid" id="K1Y5S9"/>
<proteinExistence type="predicted"/>
<dbReference type="Proteomes" id="UP000006753">
    <property type="component" value="Unassembled WGS sequence"/>
</dbReference>
<evidence type="ECO:0000313" key="2">
    <source>
        <dbReference type="Proteomes" id="UP000006753"/>
    </source>
</evidence>
<dbReference type="AlphaFoldDB" id="K1Y5S9"/>
<gene>
    <name evidence="1" type="ORF">MBM_01236</name>
</gene>
<dbReference type="KEGG" id="mbe:MBM_01236"/>